<dbReference type="Proteomes" id="UP000190080">
    <property type="component" value="Unassembled WGS sequence"/>
</dbReference>
<feature type="domain" description="HTH tetR-type" evidence="5">
    <location>
        <begin position="10"/>
        <end position="70"/>
    </location>
</feature>
<sequence>MPKVKEGYFEEKKAQILDAAFIIFKRKPLYEMTMLDVINEAGLSKGGIYRYFNDIDAVIIALINRETAQNNYKHKIDEIITNTDTTAGKVENLFIFLGDYLKNSPATLGKIQFELTVLITNHPEKADKYLSNLTEQENGQYLVNVLLNKIREGVNNGEFKPIYPLSDIISYIMSSIDGVVKQAVMKKCYGSNLGNIDETKIFRIISDSVLYLLGKK</sequence>
<dbReference type="RefSeq" id="WP_169911504.1">
    <property type="nucleotide sequence ID" value="NZ_MZGV01000004.1"/>
</dbReference>
<gene>
    <name evidence="6" type="primary">yfiR</name>
    <name evidence="6" type="ORF">CLORY_05550</name>
</gene>
<keyword evidence="3" id="KW-0804">Transcription</keyword>
<dbReference type="Pfam" id="PF00440">
    <property type="entry name" value="TetR_N"/>
    <property type="match status" value="1"/>
</dbReference>
<evidence type="ECO:0000313" key="6">
    <source>
        <dbReference type="EMBL" id="OPJ64361.1"/>
    </source>
</evidence>
<dbReference type="AlphaFoldDB" id="A0A1V4IWE2"/>
<dbReference type="GO" id="GO:0003677">
    <property type="term" value="F:DNA binding"/>
    <property type="evidence" value="ECO:0007669"/>
    <property type="project" value="UniProtKB-UniRule"/>
</dbReference>
<evidence type="ECO:0000256" key="3">
    <source>
        <dbReference type="ARBA" id="ARBA00023163"/>
    </source>
</evidence>
<dbReference type="EMBL" id="MZGV01000004">
    <property type="protein sequence ID" value="OPJ64361.1"/>
    <property type="molecule type" value="Genomic_DNA"/>
</dbReference>
<dbReference type="InterPro" id="IPR036271">
    <property type="entry name" value="Tet_transcr_reg_TetR-rel_C_sf"/>
</dbReference>
<reference evidence="6 7" key="1">
    <citation type="submission" date="2017-03" db="EMBL/GenBank/DDBJ databases">
        <title>Genome sequence of Clostridium oryzae DSM 28571.</title>
        <authorList>
            <person name="Poehlein A."/>
            <person name="Daniel R."/>
        </authorList>
    </citation>
    <scope>NUCLEOTIDE SEQUENCE [LARGE SCALE GENOMIC DNA]</scope>
    <source>
        <strain evidence="6 7">DSM 28571</strain>
    </source>
</reference>
<dbReference type="Gene3D" id="1.10.10.60">
    <property type="entry name" value="Homeodomain-like"/>
    <property type="match status" value="1"/>
</dbReference>
<dbReference type="SUPFAM" id="SSF46689">
    <property type="entry name" value="Homeodomain-like"/>
    <property type="match status" value="1"/>
</dbReference>
<dbReference type="Gene3D" id="1.10.357.10">
    <property type="entry name" value="Tetracycline Repressor, domain 2"/>
    <property type="match status" value="1"/>
</dbReference>
<dbReference type="InterPro" id="IPR009057">
    <property type="entry name" value="Homeodomain-like_sf"/>
</dbReference>
<dbReference type="Pfam" id="PF17922">
    <property type="entry name" value="TetR_C_17"/>
    <property type="match status" value="1"/>
</dbReference>
<accession>A0A1V4IWE2</accession>
<comment type="caution">
    <text evidence="6">The sequence shown here is derived from an EMBL/GenBank/DDBJ whole genome shotgun (WGS) entry which is preliminary data.</text>
</comment>
<feature type="DNA-binding region" description="H-T-H motif" evidence="4">
    <location>
        <begin position="33"/>
        <end position="52"/>
    </location>
</feature>
<evidence type="ECO:0000256" key="4">
    <source>
        <dbReference type="PROSITE-ProRule" id="PRU00335"/>
    </source>
</evidence>
<keyword evidence="1" id="KW-0805">Transcription regulation</keyword>
<proteinExistence type="predicted"/>
<organism evidence="6 7">
    <name type="scientific">Clostridium oryzae</name>
    <dbReference type="NCBI Taxonomy" id="1450648"/>
    <lineage>
        <taxon>Bacteria</taxon>
        <taxon>Bacillati</taxon>
        <taxon>Bacillota</taxon>
        <taxon>Clostridia</taxon>
        <taxon>Eubacteriales</taxon>
        <taxon>Clostridiaceae</taxon>
        <taxon>Clostridium</taxon>
    </lineage>
</organism>
<dbReference type="InterPro" id="IPR041612">
    <property type="entry name" value="YfiR_C"/>
</dbReference>
<dbReference type="STRING" id="1450648.CLORY_05550"/>
<dbReference type="PROSITE" id="PS50977">
    <property type="entry name" value="HTH_TETR_2"/>
    <property type="match status" value="1"/>
</dbReference>
<keyword evidence="7" id="KW-1185">Reference proteome</keyword>
<dbReference type="PANTHER" id="PTHR47506">
    <property type="entry name" value="TRANSCRIPTIONAL REGULATORY PROTEIN"/>
    <property type="match status" value="1"/>
</dbReference>
<evidence type="ECO:0000313" key="7">
    <source>
        <dbReference type="Proteomes" id="UP000190080"/>
    </source>
</evidence>
<dbReference type="PANTHER" id="PTHR47506:SF1">
    <property type="entry name" value="HTH-TYPE TRANSCRIPTIONAL REGULATOR YJDC"/>
    <property type="match status" value="1"/>
</dbReference>
<name>A0A1V4IWE2_9CLOT</name>
<evidence type="ECO:0000256" key="1">
    <source>
        <dbReference type="ARBA" id="ARBA00023015"/>
    </source>
</evidence>
<dbReference type="SUPFAM" id="SSF48498">
    <property type="entry name" value="Tetracyclin repressor-like, C-terminal domain"/>
    <property type="match status" value="1"/>
</dbReference>
<evidence type="ECO:0000256" key="2">
    <source>
        <dbReference type="ARBA" id="ARBA00023125"/>
    </source>
</evidence>
<keyword evidence="2 4" id="KW-0238">DNA-binding</keyword>
<evidence type="ECO:0000259" key="5">
    <source>
        <dbReference type="PROSITE" id="PS50977"/>
    </source>
</evidence>
<dbReference type="InterPro" id="IPR001647">
    <property type="entry name" value="HTH_TetR"/>
</dbReference>
<protein>
    <submittedName>
        <fullName evidence="6">Putative HTH-type transcriptional regulator YfiR</fullName>
    </submittedName>
</protein>